<dbReference type="Pfam" id="PF04480">
    <property type="entry name" value="DUF559"/>
    <property type="match status" value="1"/>
</dbReference>
<dbReference type="OrthoDB" id="9798754at2"/>
<feature type="domain" description="DUF559" evidence="1">
    <location>
        <begin position="7"/>
        <end position="112"/>
    </location>
</feature>
<keyword evidence="3" id="KW-1185">Reference proteome</keyword>
<dbReference type="InterPro" id="IPR011335">
    <property type="entry name" value="Restrct_endonuc-II-like"/>
</dbReference>
<dbReference type="RefSeq" id="WP_085467803.1">
    <property type="nucleotide sequence ID" value="NZ_FXBL01000004.1"/>
</dbReference>
<dbReference type="GO" id="GO:0004519">
    <property type="term" value="F:endonuclease activity"/>
    <property type="evidence" value="ECO:0007669"/>
    <property type="project" value="UniProtKB-KW"/>
</dbReference>
<dbReference type="SUPFAM" id="SSF52980">
    <property type="entry name" value="Restriction endonuclease-like"/>
    <property type="match status" value="1"/>
</dbReference>
<proteinExistence type="predicted"/>
<evidence type="ECO:0000313" key="3">
    <source>
        <dbReference type="Proteomes" id="UP000193083"/>
    </source>
</evidence>
<gene>
    <name evidence="2" type="ORF">SAMN02982922_4414</name>
</gene>
<dbReference type="PANTHER" id="PTHR38590:SF1">
    <property type="entry name" value="BLL0828 PROTEIN"/>
    <property type="match status" value="1"/>
</dbReference>
<dbReference type="CDD" id="cd01038">
    <property type="entry name" value="Endonuclease_DUF559"/>
    <property type="match status" value="1"/>
</dbReference>
<accession>A0A1X7PKV3</accession>
<dbReference type="AlphaFoldDB" id="A0A1X7PKV3"/>
<dbReference type="EMBL" id="FXBL01000004">
    <property type="protein sequence ID" value="SMH51372.1"/>
    <property type="molecule type" value="Genomic_DNA"/>
</dbReference>
<sequence length="138" mass="15935">MRGKNTRRTEQSQRLRKVDNDAERALWTELRDRRLNGFKFVRQHGIGLFTADFACRERNLVVEVDGSQHEGSVRDIRRDTSMNINGWNVLRVWHIDVLQDRRAVLEMIVAALDGRLGERMVSSETKYLPATSAPETGL</sequence>
<name>A0A1X7PKV3_9HYPH</name>
<keyword evidence="2" id="KW-0255">Endonuclease</keyword>
<keyword evidence="2" id="KW-0540">Nuclease</keyword>
<dbReference type="InterPro" id="IPR007569">
    <property type="entry name" value="DUF559"/>
</dbReference>
<evidence type="ECO:0000259" key="1">
    <source>
        <dbReference type="Pfam" id="PF04480"/>
    </source>
</evidence>
<evidence type="ECO:0000313" key="2">
    <source>
        <dbReference type="EMBL" id="SMH51372.1"/>
    </source>
</evidence>
<dbReference type="Gene3D" id="3.40.960.10">
    <property type="entry name" value="VSR Endonuclease"/>
    <property type="match status" value="1"/>
</dbReference>
<organism evidence="2 3">
    <name type="scientific">Mesorhizobium australicum</name>
    <dbReference type="NCBI Taxonomy" id="536018"/>
    <lineage>
        <taxon>Bacteria</taxon>
        <taxon>Pseudomonadati</taxon>
        <taxon>Pseudomonadota</taxon>
        <taxon>Alphaproteobacteria</taxon>
        <taxon>Hyphomicrobiales</taxon>
        <taxon>Phyllobacteriaceae</taxon>
        <taxon>Mesorhizobium</taxon>
    </lineage>
</organism>
<dbReference type="PANTHER" id="PTHR38590">
    <property type="entry name" value="BLL0828 PROTEIN"/>
    <property type="match status" value="1"/>
</dbReference>
<dbReference type="InterPro" id="IPR047216">
    <property type="entry name" value="Endonuclease_DUF559_bact"/>
</dbReference>
<reference evidence="2 3" key="1">
    <citation type="submission" date="2017-04" db="EMBL/GenBank/DDBJ databases">
        <authorList>
            <person name="Afonso C.L."/>
            <person name="Miller P.J."/>
            <person name="Scott M.A."/>
            <person name="Spackman E."/>
            <person name="Goraichik I."/>
            <person name="Dimitrov K.M."/>
            <person name="Suarez D.L."/>
            <person name="Swayne D.E."/>
        </authorList>
    </citation>
    <scope>NUCLEOTIDE SEQUENCE [LARGE SCALE GENOMIC DNA]</scope>
    <source>
        <strain evidence="2 3">B5P</strain>
    </source>
</reference>
<keyword evidence="2" id="KW-0378">Hydrolase</keyword>
<dbReference type="Proteomes" id="UP000193083">
    <property type="component" value="Unassembled WGS sequence"/>
</dbReference>
<protein>
    <submittedName>
        <fullName evidence="2">Very-short-patch-repair endonuclease</fullName>
    </submittedName>
</protein>